<evidence type="ECO:0000259" key="5">
    <source>
        <dbReference type="PROSITE" id="PS50835"/>
    </source>
</evidence>
<dbReference type="InterPro" id="IPR036179">
    <property type="entry name" value="Ig-like_dom_sf"/>
</dbReference>
<dbReference type="Gene3D" id="2.60.40.10">
    <property type="entry name" value="Immunoglobulins"/>
    <property type="match status" value="1"/>
</dbReference>
<dbReference type="GO" id="GO:0005615">
    <property type="term" value="C:extracellular space"/>
    <property type="evidence" value="ECO:0007669"/>
    <property type="project" value="TreeGrafter"/>
</dbReference>
<reference evidence="6" key="4">
    <citation type="submission" date="2025-09" db="UniProtKB">
        <authorList>
            <consortium name="Ensembl"/>
        </authorList>
    </citation>
    <scope>IDENTIFICATION</scope>
</reference>
<comment type="similarity">
    <text evidence="3">Belongs to the MHC class I family.</text>
</comment>
<dbReference type="Bgee" id="ENSAMXG00000034389">
    <property type="expression patterns" value="Expressed in intestine and 6 other cell types or tissues"/>
</dbReference>
<evidence type="ECO:0000256" key="4">
    <source>
        <dbReference type="SAM" id="Phobius"/>
    </source>
</evidence>
<evidence type="ECO:0000256" key="1">
    <source>
        <dbReference type="ARBA" id="ARBA00023180"/>
    </source>
</evidence>
<dbReference type="SUPFAM" id="SSF54452">
    <property type="entry name" value="MHC antigen-recognition domain"/>
    <property type="match status" value="1"/>
</dbReference>
<keyword evidence="4" id="KW-0812">Transmembrane</keyword>
<dbReference type="PROSITE" id="PS50835">
    <property type="entry name" value="IG_LIKE"/>
    <property type="match status" value="1"/>
</dbReference>
<dbReference type="InterPro" id="IPR011162">
    <property type="entry name" value="MHC_I/II-like_Ag-recog"/>
</dbReference>
<keyword evidence="2" id="KW-0393">Immunoglobulin domain</keyword>
<dbReference type="GO" id="GO:0006955">
    <property type="term" value="P:immune response"/>
    <property type="evidence" value="ECO:0007669"/>
    <property type="project" value="TreeGrafter"/>
</dbReference>
<dbReference type="SUPFAM" id="SSF48726">
    <property type="entry name" value="Immunoglobulin"/>
    <property type="match status" value="1"/>
</dbReference>
<feature type="transmembrane region" description="Helical" evidence="4">
    <location>
        <begin position="279"/>
        <end position="302"/>
    </location>
</feature>
<evidence type="ECO:0000256" key="3">
    <source>
        <dbReference type="RuleBase" id="RU004439"/>
    </source>
</evidence>
<evidence type="ECO:0000313" key="6">
    <source>
        <dbReference type="Ensembl" id="ENSAMXP00000034257.1"/>
    </source>
</evidence>
<sequence length="313" mass="35753">SGHRLMLQSNSGALLYITPPINTHHSLQYITTGITPGFNFPEYTVVGMVDGEQFVYYDSNIKKMIPKTDWIKKIDADDPGYWERQTGSQEGAEEIFKANLNILMQRFNQTKGIHVLQRLSGCELEDDGTKEGYFQFGYDGEDFLMRQSWLHIAYRMHYLENDCTDYLRKYVDYGRYTLERKERQLHDGFQHGSPSEVVCHATGFFPKAVMISWQKNGEELNEDVELRETVPNQDGTFQKRSILTLSPEELKNNKYTCVVQHSSLKEALVKTFEPGMSDVLIGAVVAVLLLFLGAVIVGVVVWKKKKAGKKSES</sequence>
<reference evidence="7" key="2">
    <citation type="journal article" date="2014" name="Nat. Commun.">
        <title>The cavefish genome reveals candidate genes for eye loss.</title>
        <authorList>
            <person name="McGaugh S.E."/>
            <person name="Gross J.B."/>
            <person name="Aken B."/>
            <person name="Blin M."/>
            <person name="Borowsky R."/>
            <person name="Chalopin D."/>
            <person name="Hinaux H."/>
            <person name="Jeffery W.R."/>
            <person name="Keene A."/>
            <person name="Ma L."/>
            <person name="Minx P."/>
            <person name="Murphy D."/>
            <person name="O'Quin K.E."/>
            <person name="Retaux S."/>
            <person name="Rohner N."/>
            <person name="Searle S.M."/>
            <person name="Stahl B.A."/>
            <person name="Tabin C."/>
            <person name="Volff J.N."/>
            <person name="Yoshizawa M."/>
            <person name="Warren W.C."/>
        </authorList>
    </citation>
    <scope>NUCLEOTIDE SEQUENCE [LARGE SCALE GENOMIC DNA]</scope>
    <source>
        <strain evidence="7">female</strain>
    </source>
</reference>
<dbReference type="InterPro" id="IPR011161">
    <property type="entry name" value="MHC_I-like_Ag-recog"/>
</dbReference>
<dbReference type="InterPro" id="IPR050208">
    <property type="entry name" value="MHC_class-I_related"/>
</dbReference>
<dbReference type="PANTHER" id="PTHR16675">
    <property type="entry name" value="MHC CLASS I-RELATED"/>
    <property type="match status" value="1"/>
</dbReference>
<dbReference type="PANTHER" id="PTHR16675:SF237">
    <property type="entry name" value="MHC CLASS I ANTIGEN TRANSCRIPT VARIANT 1-RELATED"/>
    <property type="match status" value="1"/>
</dbReference>
<keyword evidence="4" id="KW-1133">Transmembrane helix</keyword>
<dbReference type="Gene3D" id="3.30.500.10">
    <property type="entry name" value="MHC class I-like antigen recognition-like"/>
    <property type="match status" value="1"/>
</dbReference>
<evidence type="ECO:0000313" key="7">
    <source>
        <dbReference type="Proteomes" id="UP000018467"/>
    </source>
</evidence>
<keyword evidence="1" id="KW-0325">Glycoprotein</keyword>
<dbReference type="Ensembl" id="ENSAMXT00000034249.1">
    <property type="protein sequence ID" value="ENSAMXP00000034257.1"/>
    <property type="gene ID" value="ENSAMXG00000034389.1"/>
</dbReference>
<dbReference type="Pfam" id="PF07654">
    <property type="entry name" value="C1-set"/>
    <property type="match status" value="1"/>
</dbReference>
<dbReference type="CDD" id="cd07698">
    <property type="entry name" value="IgC1_MHC_I_alpha3"/>
    <property type="match status" value="1"/>
</dbReference>
<dbReference type="InterPro" id="IPR007110">
    <property type="entry name" value="Ig-like_dom"/>
</dbReference>
<dbReference type="InterPro" id="IPR013783">
    <property type="entry name" value="Ig-like_fold"/>
</dbReference>
<keyword evidence="4" id="KW-0472">Membrane</keyword>
<protein>
    <recommendedName>
        <fullName evidence="5">Ig-like domain-containing protein</fullName>
    </recommendedName>
</protein>
<accession>A0A3B1IW09</accession>
<dbReference type="Pfam" id="PF00129">
    <property type="entry name" value="MHC_I"/>
    <property type="match status" value="1"/>
</dbReference>
<dbReference type="GO" id="GO:0009897">
    <property type="term" value="C:external side of plasma membrane"/>
    <property type="evidence" value="ECO:0007669"/>
    <property type="project" value="TreeGrafter"/>
</dbReference>
<dbReference type="AlphaFoldDB" id="A0A3B1IW09"/>
<reference evidence="6" key="3">
    <citation type="submission" date="2025-08" db="UniProtKB">
        <authorList>
            <consortium name="Ensembl"/>
        </authorList>
    </citation>
    <scope>IDENTIFICATION</scope>
</reference>
<dbReference type="PRINTS" id="PR01638">
    <property type="entry name" value="MHCCLASSI"/>
</dbReference>
<dbReference type="InterPro" id="IPR003006">
    <property type="entry name" value="Ig/MHC_CS"/>
</dbReference>
<dbReference type="Proteomes" id="UP000018467">
    <property type="component" value="Unassembled WGS sequence"/>
</dbReference>
<dbReference type="InterPro" id="IPR001039">
    <property type="entry name" value="MHC_I_a_a1/a2"/>
</dbReference>
<dbReference type="SMART" id="SM00407">
    <property type="entry name" value="IGc1"/>
    <property type="match status" value="1"/>
</dbReference>
<dbReference type="InterPro" id="IPR003597">
    <property type="entry name" value="Ig_C1-set"/>
</dbReference>
<dbReference type="InterPro" id="IPR037055">
    <property type="entry name" value="MHC_I-like_Ag-recog_sf"/>
</dbReference>
<reference evidence="7" key="1">
    <citation type="submission" date="2013-03" db="EMBL/GenBank/DDBJ databases">
        <authorList>
            <person name="Jeffery W."/>
            <person name="Warren W."/>
            <person name="Wilson R.K."/>
        </authorList>
    </citation>
    <scope>NUCLEOTIDE SEQUENCE</scope>
    <source>
        <strain evidence="7">female</strain>
    </source>
</reference>
<dbReference type="GeneTree" id="ENSGT01120000271828"/>
<evidence type="ECO:0000256" key="2">
    <source>
        <dbReference type="ARBA" id="ARBA00023319"/>
    </source>
</evidence>
<feature type="domain" description="Ig-like" evidence="5">
    <location>
        <begin position="192"/>
        <end position="273"/>
    </location>
</feature>
<proteinExistence type="inferred from homology"/>
<organism evidence="6 7">
    <name type="scientific">Astyanax mexicanus</name>
    <name type="common">Blind cave fish</name>
    <name type="synonym">Astyanax fasciatus mexicanus</name>
    <dbReference type="NCBI Taxonomy" id="7994"/>
    <lineage>
        <taxon>Eukaryota</taxon>
        <taxon>Metazoa</taxon>
        <taxon>Chordata</taxon>
        <taxon>Craniata</taxon>
        <taxon>Vertebrata</taxon>
        <taxon>Euteleostomi</taxon>
        <taxon>Actinopterygii</taxon>
        <taxon>Neopterygii</taxon>
        <taxon>Teleostei</taxon>
        <taxon>Ostariophysi</taxon>
        <taxon>Characiformes</taxon>
        <taxon>Characoidei</taxon>
        <taxon>Acestrorhamphidae</taxon>
        <taxon>Acestrorhamphinae</taxon>
        <taxon>Astyanax</taxon>
    </lineage>
</organism>
<keyword evidence="7" id="KW-1185">Reference proteome</keyword>
<dbReference type="InParanoid" id="A0A3B1IW09"/>
<name>A0A3B1IW09_ASTMX</name>
<dbReference type="PROSITE" id="PS00290">
    <property type="entry name" value="IG_MHC"/>
    <property type="match status" value="1"/>
</dbReference>